<name>A0ACA9LNB7_9GLOM</name>
<keyword evidence="2" id="KW-1185">Reference proteome</keyword>
<organism evidence="1 2">
    <name type="scientific">Scutellospora calospora</name>
    <dbReference type="NCBI Taxonomy" id="85575"/>
    <lineage>
        <taxon>Eukaryota</taxon>
        <taxon>Fungi</taxon>
        <taxon>Fungi incertae sedis</taxon>
        <taxon>Mucoromycota</taxon>
        <taxon>Glomeromycotina</taxon>
        <taxon>Glomeromycetes</taxon>
        <taxon>Diversisporales</taxon>
        <taxon>Gigasporaceae</taxon>
        <taxon>Scutellospora</taxon>
    </lineage>
</organism>
<evidence type="ECO:0000313" key="1">
    <source>
        <dbReference type="EMBL" id="CAG8536234.1"/>
    </source>
</evidence>
<accession>A0ACA9LNB7</accession>
<comment type="caution">
    <text evidence="1">The sequence shown here is derived from an EMBL/GenBank/DDBJ whole genome shotgun (WGS) entry which is preliminary data.</text>
</comment>
<dbReference type="EMBL" id="CAJVPM010006550">
    <property type="protein sequence ID" value="CAG8536234.1"/>
    <property type="molecule type" value="Genomic_DNA"/>
</dbReference>
<reference evidence="1" key="1">
    <citation type="submission" date="2021-06" db="EMBL/GenBank/DDBJ databases">
        <authorList>
            <person name="Kallberg Y."/>
            <person name="Tangrot J."/>
            <person name="Rosling A."/>
        </authorList>
    </citation>
    <scope>NUCLEOTIDE SEQUENCE</scope>
    <source>
        <strain evidence="1">AU212A</strain>
    </source>
</reference>
<dbReference type="Proteomes" id="UP000789860">
    <property type="component" value="Unassembled WGS sequence"/>
</dbReference>
<proteinExistence type="predicted"/>
<gene>
    <name evidence="1" type="ORF">SCALOS_LOCUS4655</name>
</gene>
<protein>
    <submittedName>
        <fullName evidence="1">9560_t:CDS:1</fullName>
    </submittedName>
</protein>
<sequence>MSMPPDINKILDIEEEDQEIDMEFDNDNLDNIIDSILDATDGVGHMWESVDDDNTVSSKSNNERVKIYSLPINEYITWIRDLEKGGLSYVRHDRKSNWYSAKKKNLWTERWYCHRYGTYKSIAGKNLNKKPRIVQKETKKCDCKSFICVTLPINSSNVVLYYYYKHTNHYPGHLSDLCTMPLSENIRTFIQTCALEGLDAFSIQRLLRFRAVEVKDQIRIDTKGYLQDARMLRDAFITCDDIYTIVYNIMKKLIYFDKNELISLEKWKEKLINTGGNCLFERDNEFEFLFVFQTKEQKNLIEFRRVLCLDRNRYPVTFLISKFKRSSMLNQWFNFLKGTNEKFSSDIFMVDDAEEEIKAVNESFLDSSVLLCHFYVLRSWRRRLGYKHDTNIDPNKTEGWNDAEAQQQVIKAINEWRSMGDKIIDDFANYFEFWWKPKYERRLERLLEDNDKKIEN</sequence>
<evidence type="ECO:0000313" key="2">
    <source>
        <dbReference type="Proteomes" id="UP000789860"/>
    </source>
</evidence>
<feature type="non-terminal residue" evidence="1">
    <location>
        <position position="456"/>
    </location>
</feature>